<feature type="region of interest" description="Disordered" evidence="1">
    <location>
        <begin position="138"/>
        <end position="174"/>
    </location>
</feature>
<dbReference type="EMBL" id="BDSA01000001">
    <property type="protein sequence ID" value="GBE58947.1"/>
    <property type="molecule type" value="Genomic_DNA"/>
</dbReference>
<sequence length="490" mass="54739">METAEDAIARAAPTVALAQLAPKKDRDIKQPKAGTTPLKFRSFQDFYLTQGKTHNRDFLTAQKGRREPWKCQISHTPNNAMTSMAGEEDVTIPTSYKTYNEEELSTALKGHVKRLCDYFQNGVPNKNYANTIKAMVAKTKPRQPTHSSRSDSSCSTTNSLKKNDVVQTSPKAERVSAPAVGIVELAQHIASRRSEGKRPSTNQEALEFLENEGIAYNNALMVMGHDRSRGRSRQVFNWKTAMKAMCTGTDVPDTPDSSILDGDEVVRVDLPLPLDPEMREFLRKRGFVIGEDGMPITAEDDVVECDGVQFYVLPHQGSMSRTNSRANVSESQPREVWADLKTGAVVPEVSQCPHKFKTYDLRITKETTEPDVSLGTEEEEFEGATRQTEEAAFFDKTDYNLDDFTNHMFGYADLQNIDQVINHIRNILPEECDGENVDVAELSTDRREKNAESFGWFLDNAQETQGDTQSEAQDELAESFENGLLISSSG</sequence>
<feature type="region of interest" description="Disordered" evidence="1">
    <location>
        <begin position="453"/>
        <end position="490"/>
    </location>
</feature>
<dbReference type="OrthoDB" id="364810at2759"/>
<accession>A0A2H6K7H3</accession>
<keyword evidence="2" id="KW-0223">Dioxygenase</keyword>
<comment type="caution">
    <text evidence="2">The sequence shown here is derived from an EMBL/GenBank/DDBJ whole genome shotgun (WGS) entry which is preliminary data.</text>
</comment>
<organism evidence="2 3">
    <name type="scientific">Babesia ovata</name>
    <dbReference type="NCBI Taxonomy" id="189622"/>
    <lineage>
        <taxon>Eukaryota</taxon>
        <taxon>Sar</taxon>
        <taxon>Alveolata</taxon>
        <taxon>Apicomplexa</taxon>
        <taxon>Aconoidasida</taxon>
        <taxon>Piroplasmida</taxon>
        <taxon>Babesiidae</taxon>
        <taxon>Babesia</taxon>
    </lineage>
</organism>
<dbReference type="AlphaFoldDB" id="A0A2H6K7H3"/>
<dbReference type="GeneID" id="39872717"/>
<proteinExistence type="predicted"/>
<dbReference type="RefSeq" id="XP_028865190.1">
    <property type="nucleotide sequence ID" value="XM_029009357.1"/>
</dbReference>
<feature type="compositionally biased region" description="Polar residues" evidence="1">
    <location>
        <begin position="461"/>
        <end position="471"/>
    </location>
</feature>
<protein>
    <submittedName>
        <fullName evidence="2">Taurine catabolism dioxygenase, putative</fullName>
    </submittedName>
</protein>
<dbReference type="Proteomes" id="UP000236319">
    <property type="component" value="Unassembled WGS sequence"/>
</dbReference>
<evidence type="ECO:0000256" key="1">
    <source>
        <dbReference type="SAM" id="MobiDB-lite"/>
    </source>
</evidence>
<keyword evidence="2" id="KW-0560">Oxidoreductase</keyword>
<dbReference type="GO" id="GO:0051213">
    <property type="term" value="F:dioxygenase activity"/>
    <property type="evidence" value="ECO:0007669"/>
    <property type="project" value="UniProtKB-KW"/>
</dbReference>
<evidence type="ECO:0000313" key="3">
    <source>
        <dbReference type="Proteomes" id="UP000236319"/>
    </source>
</evidence>
<dbReference type="VEuPathDB" id="PiroplasmaDB:BOVATA_004400"/>
<keyword evidence="3" id="KW-1185">Reference proteome</keyword>
<reference evidence="2 3" key="1">
    <citation type="journal article" date="2017" name="BMC Genomics">
        <title>Whole-genome assembly of Babesia ovata and comparative genomics between closely related pathogens.</title>
        <authorList>
            <person name="Yamagishi J."/>
            <person name="Asada M."/>
            <person name="Hakimi H."/>
            <person name="Tanaka T.Q."/>
            <person name="Sugimoto C."/>
            <person name="Kawazu S."/>
        </authorList>
    </citation>
    <scope>NUCLEOTIDE SEQUENCE [LARGE SCALE GENOMIC DNA]</scope>
    <source>
        <strain evidence="2 3">Miyake</strain>
    </source>
</reference>
<feature type="compositionally biased region" description="Low complexity" evidence="1">
    <location>
        <begin position="145"/>
        <end position="159"/>
    </location>
</feature>
<name>A0A2H6K7H3_9APIC</name>
<evidence type="ECO:0000313" key="2">
    <source>
        <dbReference type="EMBL" id="GBE58947.1"/>
    </source>
</evidence>
<gene>
    <name evidence="2" type="ORF">BOVATA_004400</name>
</gene>